<dbReference type="InterPro" id="IPR055270">
    <property type="entry name" value="Glyco_tran_10_C"/>
</dbReference>
<dbReference type="InterPro" id="IPR038577">
    <property type="entry name" value="GT10-like_C_sf"/>
</dbReference>
<evidence type="ECO:0000256" key="11">
    <source>
        <dbReference type="ARBA" id="ARBA00023136"/>
    </source>
</evidence>
<dbReference type="Gene3D" id="1.10.238.10">
    <property type="entry name" value="EF-hand"/>
    <property type="match status" value="1"/>
</dbReference>
<evidence type="ECO:0000256" key="9">
    <source>
        <dbReference type="ARBA" id="ARBA00022989"/>
    </source>
</evidence>
<dbReference type="SMART" id="SM00054">
    <property type="entry name" value="EFh"/>
    <property type="match status" value="1"/>
</dbReference>
<dbReference type="InterPro" id="IPR018247">
    <property type="entry name" value="EF_Hand_1_Ca_BS"/>
</dbReference>
<evidence type="ECO:0000256" key="2">
    <source>
        <dbReference type="ARBA" id="ARBA00004922"/>
    </source>
</evidence>
<dbReference type="GO" id="GO:0071555">
    <property type="term" value="P:cell wall organization"/>
    <property type="evidence" value="ECO:0007669"/>
    <property type="project" value="UniProtKB-KW"/>
</dbReference>
<evidence type="ECO:0000256" key="13">
    <source>
        <dbReference type="ARBA" id="ARBA00023316"/>
    </source>
</evidence>
<dbReference type="GO" id="GO:0032580">
    <property type="term" value="C:Golgi cisterna membrane"/>
    <property type="evidence" value="ECO:0007669"/>
    <property type="project" value="UniProtKB-SubCell"/>
</dbReference>
<evidence type="ECO:0000256" key="14">
    <source>
        <dbReference type="RuleBase" id="RU003832"/>
    </source>
</evidence>
<dbReference type="OrthoDB" id="1931671at2759"/>
<keyword evidence="7" id="KW-0106">Calcium</keyword>
<keyword evidence="4 14" id="KW-0328">Glycosyltransferase</keyword>
<dbReference type="EMBL" id="CP097511">
    <property type="protein sequence ID" value="URE43497.1"/>
    <property type="molecule type" value="Genomic_DNA"/>
</dbReference>
<keyword evidence="5 14" id="KW-0808">Transferase</keyword>
<dbReference type="FunFam" id="3.40.50.11660:FF:000005">
    <property type="entry name" value="Glycoprotein 3-alpha-L-fucosyltransferase A"/>
    <property type="match status" value="1"/>
</dbReference>
<sequence length="645" mass="72759">MGTQQPSTPRKRWPNLMPLFVGLVVVAEIAFLGRLDVVKNVATVHHWASTFHFPSTSAAFEDSFTSVSSSTHGAVEDDGGEYSRCEDWLEREDAIRYSRDFTTDPIIVSGAENQDWSTCSVGCKFGSVAKRVPDATFNLPQQPSTAIVRRSMESSKYYIENNINVARRRGYNILMTTSLSSDVPVGYFSWAEYDIMAPIQPKNETALAAAFISNCGAHNFRLQALEMLEKLGIKIDSYGVCHQNRDGKVDKVEALKRYKFSFAFENSNEEDYVTEKFFQSLVAGAIPVVVGAPNIQDFAPSPGSVLHIKELDDIESVAKTMKFLATNPDAYNKSVSWKYDGPSDAFKALVDMAAVHSSCRLCLFLATKIREKEEMASQFRKRPCKCTTGSGTVYHLYVRERGRFHMESIFLRSGRLTLKALESAVLAKFESLNHTPVWKNERPESLRGDNLKIYRIYPLGLTQRQALYSFRFDTDADLGKHVESNPCAKFENRMFLVAQASVNPRMRSRKEKLSARHHGLSQQKRQEISMPINLVWTLIIFWVSLFFVVALTLLICLVGSLVAKELNVAMITNITALGFEMTEDDIKCLMAEIDNDRSGAIGFDEFLYMMMAKIGERDNKKLVRAFRIIDQCKSYGGNDHQDLVM</sequence>
<gene>
    <name evidence="16" type="ORF">MUK42_15354</name>
</gene>
<keyword evidence="9 14" id="KW-1133">Transmembrane helix</keyword>
<dbReference type="SUPFAM" id="SSF53756">
    <property type="entry name" value="UDP-Glycosyltransferase/glycogen phosphorylase"/>
    <property type="match status" value="1"/>
</dbReference>
<dbReference type="GO" id="GO:0008417">
    <property type="term" value="F:fucosyltransferase activity"/>
    <property type="evidence" value="ECO:0007669"/>
    <property type="project" value="InterPro"/>
</dbReference>
<evidence type="ECO:0000256" key="5">
    <source>
        <dbReference type="ARBA" id="ARBA00022679"/>
    </source>
</evidence>
<feature type="domain" description="EF-hand" evidence="15">
    <location>
        <begin position="581"/>
        <end position="616"/>
    </location>
</feature>
<accession>A0A9E7I8T3</accession>
<dbReference type="Gene3D" id="3.40.50.11660">
    <property type="entry name" value="Glycosyl transferase family 10, C-terminal domain"/>
    <property type="match status" value="1"/>
</dbReference>
<keyword evidence="11 14" id="KW-0472">Membrane</keyword>
<dbReference type="EC" id="2.4.1.-" evidence="14"/>
<evidence type="ECO:0000256" key="12">
    <source>
        <dbReference type="ARBA" id="ARBA00023180"/>
    </source>
</evidence>
<dbReference type="Proteomes" id="UP001055439">
    <property type="component" value="Chromosome 9"/>
</dbReference>
<feature type="transmembrane region" description="Helical" evidence="14">
    <location>
        <begin position="534"/>
        <end position="563"/>
    </location>
</feature>
<dbReference type="PANTHER" id="PTHR11929">
    <property type="entry name" value="ALPHA- 1,3 -FUCOSYLTRANSFERASE"/>
    <property type="match status" value="1"/>
</dbReference>
<keyword evidence="12" id="KW-0325">Glycoprotein</keyword>
<comment type="similarity">
    <text evidence="3 14">Belongs to the glycosyltransferase 10 family.</text>
</comment>
<comment type="caution">
    <text evidence="14">Lacks conserved residue(s) required for the propagation of feature annotation.</text>
</comment>
<keyword evidence="10 14" id="KW-0333">Golgi apparatus</keyword>
<dbReference type="PANTHER" id="PTHR11929:SF220">
    <property type="entry name" value="FUCOSYLTRANSFERASE"/>
    <property type="match status" value="1"/>
</dbReference>
<dbReference type="CDD" id="cd00051">
    <property type="entry name" value="EFh"/>
    <property type="match status" value="1"/>
</dbReference>
<evidence type="ECO:0000256" key="4">
    <source>
        <dbReference type="ARBA" id="ARBA00022676"/>
    </source>
</evidence>
<reference evidence="16" key="1">
    <citation type="submission" date="2022-05" db="EMBL/GenBank/DDBJ databases">
        <title>The Musa troglodytarum L. genome provides insights into the mechanism of non-climacteric behaviour and enrichment of carotenoids.</title>
        <authorList>
            <person name="Wang J."/>
        </authorList>
    </citation>
    <scope>NUCLEOTIDE SEQUENCE</scope>
    <source>
        <tissue evidence="16">Leaf</tissue>
    </source>
</reference>
<dbReference type="Pfam" id="PF00852">
    <property type="entry name" value="Glyco_transf_10"/>
    <property type="match status" value="1"/>
</dbReference>
<evidence type="ECO:0000313" key="17">
    <source>
        <dbReference type="Proteomes" id="UP001055439"/>
    </source>
</evidence>
<protein>
    <recommendedName>
        <fullName evidence="14">Fucosyltransferase</fullName>
        <ecNumber evidence="14">2.4.1.-</ecNumber>
    </recommendedName>
</protein>
<dbReference type="InterPro" id="IPR011992">
    <property type="entry name" value="EF-hand-dom_pair"/>
</dbReference>
<evidence type="ECO:0000256" key="3">
    <source>
        <dbReference type="ARBA" id="ARBA00008919"/>
    </source>
</evidence>
<comment type="subcellular location">
    <subcellularLocation>
        <location evidence="1 14">Golgi apparatus</location>
        <location evidence="1 14">Golgi stack membrane</location>
        <topology evidence="1 14">Single-pass type II membrane protein</topology>
    </subcellularLocation>
</comment>
<keyword evidence="13" id="KW-0961">Cell wall biogenesis/degradation</keyword>
<evidence type="ECO:0000256" key="1">
    <source>
        <dbReference type="ARBA" id="ARBA00004447"/>
    </source>
</evidence>
<proteinExistence type="inferred from homology"/>
<feature type="transmembrane region" description="Helical" evidence="14">
    <location>
        <begin position="16"/>
        <end position="35"/>
    </location>
</feature>
<dbReference type="InterPro" id="IPR002048">
    <property type="entry name" value="EF_hand_dom"/>
</dbReference>
<keyword evidence="17" id="KW-1185">Reference proteome</keyword>
<dbReference type="PROSITE" id="PS00018">
    <property type="entry name" value="EF_HAND_1"/>
    <property type="match status" value="1"/>
</dbReference>
<keyword evidence="6 14" id="KW-0812">Transmembrane</keyword>
<evidence type="ECO:0000256" key="6">
    <source>
        <dbReference type="ARBA" id="ARBA00022692"/>
    </source>
</evidence>
<evidence type="ECO:0000256" key="7">
    <source>
        <dbReference type="ARBA" id="ARBA00022837"/>
    </source>
</evidence>
<comment type="pathway">
    <text evidence="2">Protein modification; protein glycosylation.</text>
</comment>
<dbReference type="PROSITE" id="PS50222">
    <property type="entry name" value="EF_HAND_2"/>
    <property type="match status" value="1"/>
</dbReference>
<dbReference type="InterPro" id="IPR001503">
    <property type="entry name" value="Glyco_trans_10"/>
</dbReference>
<evidence type="ECO:0000256" key="10">
    <source>
        <dbReference type="ARBA" id="ARBA00023034"/>
    </source>
</evidence>
<evidence type="ECO:0000313" key="16">
    <source>
        <dbReference type="EMBL" id="URE43497.1"/>
    </source>
</evidence>
<organism evidence="16 17">
    <name type="scientific">Musa troglodytarum</name>
    <name type="common">fe'i banana</name>
    <dbReference type="NCBI Taxonomy" id="320322"/>
    <lineage>
        <taxon>Eukaryota</taxon>
        <taxon>Viridiplantae</taxon>
        <taxon>Streptophyta</taxon>
        <taxon>Embryophyta</taxon>
        <taxon>Tracheophyta</taxon>
        <taxon>Spermatophyta</taxon>
        <taxon>Magnoliopsida</taxon>
        <taxon>Liliopsida</taxon>
        <taxon>Zingiberales</taxon>
        <taxon>Musaceae</taxon>
        <taxon>Musa</taxon>
    </lineage>
</organism>
<evidence type="ECO:0000259" key="15">
    <source>
        <dbReference type="PROSITE" id="PS50222"/>
    </source>
</evidence>
<dbReference type="SUPFAM" id="SSF47473">
    <property type="entry name" value="EF-hand"/>
    <property type="match status" value="1"/>
</dbReference>
<evidence type="ECO:0000256" key="8">
    <source>
        <dbReference type="ARBA" id="ARBA00022968"/>
    </source>
</evidence>
<dbReference type="AlphaFoldDB" id="A0A9E7I8T3"/>
<keyword evidence="8" id="KW-0735">Signal-anchor</keyword>
<name>A0A9E7I8T3_9LILI</name>
<dbReference type="GO" id="GO:0005509">
    <property type="term" value="F:calcium ion binding"/>
    <property type="evidence" value="ECO:0007669"/>
    <property type="project" value="InterPro"/>
</dbReference>
<dbReference type="Pfam" id="PF13833">
    <property type="entry name" value="EF-hand_8"/>
    <property type="match status" value="1"/>
</dbReference>